<feature type="transmembrane region" description="Helical" evidence="7">
    <location>
        <begin position="81"/>
        <end position="102"/>
    </location>
</feature>
<feature type="transmembrane region" description="Helical" evidence="7">
    <location>
        <begin position="288"/>
        <end position="311"/>
    </location>
</feature>
<feature type="transmembrane region" description="Helical" evidence="7">
    <location>
        <begin position="207"/>
        <end position="224"/>
    </location>
</feature>
<reference evidence="9" key="1">
    <citation type="submission" date="2023-08" db="EMBL/GenBank/DDBJ databases">
        <title>Veillonella_parvula_DSM 2007_complete_genome_hifiasm_Zymo_Research_D6332.</title>
        <authorList>
            <person name="Damerum A."/>
        </authorList>
    </citation>
    <scope>NUCLEOTIDE SEQUENCE</scope>
    <source>
        <strain evidence="9">DSM 2007</strain>
    </source>
</reference>
<proteinExistence type="inferred from homology"/>
<comment type="subcellular location">
    <subcellularLocation>
        <location evidence="1">Cell membrane</location>
        <topology evidence="1">Multi-pass membrane protein</topology>
    </subcellularLocation>
</comment>
<feature type="transmembrane region" description="Helical" evidence="7">
    <location>
        <begin position="255"/>
        <end position="276"/>
    </location>
</feature>
<keyword evidence="9" id="KW-0012">Acyltransferase</keyword>
<protein>
    <submittedName>
        <fullName evidence="9">Acyltransferase</fullName>
        <ecNumber evidence="9">2.3.1.-</ecNumber>
    </submittedName>
</protein>
<feature type="transmembrane region" description="Helical" evidence="7">
    <location>
        <begin position="122"/>
        <end position="142"/>
    </location>
</feature>
<dbReference type="Pfam" id="PF01757">
    <property type="entry name" value="Acyl_transf_3"/>
    <property type="match status" value="1"/>
</dbReference>
<feature type="transmembrane region" description="Helical" evidence="7">
    <location>
        <begin position="149"/>
        <end position="166"/>
    </location>
</feature>
<dbReference type="PANTHER" id="PTHR40074:SF2">
    <property type="entry name" value="O-ACETYLTRANSFERASE WECH"/>
    <property type="match status" value="1"/>
</dbReference>
<dbReference type="GO" id="GO:0009246">
    <property type="term" value="P:enterobacterial common antigen biosynthetic process"/>
    <property type="evidence" value="ECO:0007669"/>
    <property type="project" value="TreeGrafter"/>
</dbReference>
<dbReference type="PANTHER" id="PTHR40074">
    <property type="entry name" value="O-ACETYLTRANSFERASE WECH"/>
    <property type="match status" value="1"/>
</dbReference>
<keyword evidence="6 7" id="KW-0472">Membrane</keyword>
<feature type="transmembrane region" description="Helical" evidence="7">
    <location>
        <begin position="41"/>
        <end position="61"/>
    </location>
</feature>
<comment type="similarity">
    <text evidence="2">Belongs to the acyltransferase 3 family.</text>
</comment>
<keyword evidence="9" id="KW-0808">Transferase</keyword>
<evidence type="ECO:0000256" key="6">
    <source>
        <dbReference type="ARBA" id="ARBA00023136"/>
    </source>
</evidence>
<dbReference type="GO" id="GO:0016413">
    <property type="term" value="F:O-acetyltransferase activity"/>
    <property type="evidence" value="ECO:0007669"/>
    <property type="project" value="TreeGrafter"/>
</dbReference>
<sequence length="334" mass="39210">MRIEWLDSLKGFAIFLVVVGHVILGYIRAETFTEYQWSLQFVYDVIYSFHMPLFFLISGFLYKLTWARKNLGLLKKISNKFLNMVPMYLLFSVVFWLSKYYATLYGNIQMSDHFNLVDLMHIYIAPLSYLWFLYVLIWLFVAIPIFESIIKPTIVFIIFLCLYFFMPPVHGLLKIINLIIYGGVYFTLGSVLCMYQDQLRTIICNKLNGIGFISIVLAVITFPYIEVHNILRFICAISGSVFLSILFFKFKNIKWVTIWNICGRYSLGIYILHLYFSGPLRTIFKHLSIDNIMVCLILSCMISTIVPIFIVKFFDRYKITSWVFGNSKLIKLKS</sequence>
<feature type="transmembrane region" description="Helical" evidence="7">
    <location>
        <begin position="12"/>
        <end position="29"/>
    </location>
</feature>
<dbReference type="InterPro" id="IPR002656">
    <property type="entry name" value="Acyl_transf_3_dom"/>
</dbReference>
<feature type="transmembrane region" description="Helical" evidence="7">
    <location>
        <begin position="230"/>
        <end position="248"/>
    </location>
</feature>
<evidence type="ECO:0000259" key="8">
    <source>
        <dbReference type="Pfam" id="PF01757"/>
    </source>
</evidence>
<name>A0AB38YP61_VEIPA</name>
<dbReference type="GO" id="GO:0005886">
    <property type="term" value="C:plasma membrane"/>
    <property type="evidence" value="ECO:0007669"/>
    <property type="project" value="UniProtKB-SubCell"/>
</dbReference>
<dbReference type="EC" id="2.3.1.-" evidence="9"/>
<dbReference type="EMBL" id="CP133463">
    <property type="protein sequence ID" value="WMS19731.1"/>
    <property type="molecule type" value="Genomic_DNA"/>
</dbReference>
<feature type="transmembrane region" description="Helical" evidence="7">
    <location>
        <begin position="172"/>
        <end position="195"/>
    </location>
</feature>
<gene>
    <name evidence="9" type="ORF">RDV51_09915</name>
</gene>
<evidence type="ECO:0000256" key="1">
    <source>
        <dbReference type="ARBA" id="ARBA00004651"/>
    </source>
</evidence>
<evidence type="ECO:0000313" key="9">
    <source>
        <dbReference type="EMBL" id="WMS19731.1"/>
    </source>
</evidence>
<accession>A0AB38YP61</accession>
<dbReference type="Proteomes" id="UP001228955">
    <property type="component" value="Chromosome"/>
</dbReference>
<evidence type="ECO:0000256" key="7">
    <source>
        <dbReference type="SAM" id="Phobius"/>
    </source>
</evidence>
<dbReference type="RefSeq" id="WP_308946270.1">
    <property type="nucleotide sequence ID" value="NZ_CP133463.1"/>
</dbReference>
<keyword evidence="3" id="KW-1003">Cell membrane</keyword>
<evidence type="ECO:0000313" key="10">
    <source>
        <dbReference type="Proteomes" id="UP001228955"/>
    </source>
</evidence>
<organism evidence="9 10">
    <name type="scientific">Veillonella parvula</name>
    <name type="common">Staphylococcus parvulus</name>
    <dbReference type="NCBI Taxonomy" id="29466"/>
    <lineage>
        <taxon>Bacteria</taxon>
        <taxon>Bacillati</taxon>
        <taxon>Bacillota</taxon>
        <taxon>Negativicutes</taxon>
        <taxon>Veillonellales</taxon>
        <taxon>Veillonellaceae</taxon>
        <taxon>Veillonella</taxon>
    </lineage>
</organism>
<evidence type="ECO:0000256" key="5">
    <source>
        <dbReference type="ARBA" id="ARBA00022989"/>
    </source>
</evidence>
<feature type="domain" description="Acyltransferase 3" evidence="8">
    <location>
        <begin position="4"/>
        <end position="310"/>
    </location>
</feature>
<evidence type="ECO:0000256" key="4">
    <source>
        <dbReference type="ARBA" id="ARBA00022692"/>
    </source>
</evidence>
<evidence type="ECO:0000256" key="3">
    <source>
        <dbReference type="ARBA" id="ARBA00022475"/>
    </source>
</evidence>
<evidence type="ECO:0000256" key="2">
    <source>
        <dbReference type="ARBA" id="ARBA00007400"/>
    </source>
</evidence>
<keyword evidence="5 7" id="KW-1133">Transmembrane helix</keyword>
<keyword evidence="4 7" id="KW-0812">Transmembrane</keyword>
<dbReference type="AlphaFoldDB" id="A0AB38YP61"/>